<reference evidence="2" key="1">
    <citation type="submission" date="2017-05" db="EMBL/GenBank/DDBJ databases">
        <authorList>
            <person name="Sung H."/>
        </authorList>
    </citation>
    <scope>NUCLEOTIDE SEQUENCE [LARGE SCALE GENOMIC DNA]</scope>
    <source>
        <strain evidence="2">AR23208</strain>
    </source>
</reference>
<proteinExistence type="predicted"/>
<dbReference type="KEGG" id="tum:CBW65_20675"/>
<sequence>MQKRSRDILAVIAPDKKHLAGGKAQAFLADSKEACQSLSEELAQALHGEVISLSNGVYLILDA</sequence>
<accession>A0A1Y0IUW7</accession>
<keyword evidence="2" id="KW-1185">Reference proteome</keyword>
<protein>
    <submittedName>
        <fullName evidence="1">Uncharacterized protein</fullName>
    </submittedName>
</protein>
<dbReference type="EMBL" id="CP021434">
    <property type="protein sequence ID" value="ARU63124.1"/>
    <property type="molecule type" value="Genomic_DNA"/>
</dbReference>
<organism evidence="1 2">
    <name type="scientific">Tumebacillus avium</name>
    <dbReference type="NCBI Taxonomy" id="1903704"/>
    <lineage>
        <taxon>Bacteria</taxon>
        <taxon>Bacillati</taxon>
        <taxon>Bacillota</taxon>
        <taxon>Bacilli</taxon>
        <taxon>Bacillales</taxon>
        <taxon>Alicyclobacillaceae</taxon>
        <taxon>Tumebacillus</taxon>
    </lineage>
</organism>
<gene>
    <name evidence="1" type="ORF">CBW65_20675</name>
</gene>
<dbReference type="RefSeq" id="WP_087458472.1">
    <property type="nucleotide sequence ID" value="NZ_CP021434.1"/>
</dbReference>
<dbReference type="AlphaFoldDB" id="A0A1Y0IUW7"/>
<dbReference type="OrthoDB" id="2382256at2"/>
<name>A0A1Y0IUW7_9BACL</name>
<dbReference type="Pfam" id="PF21835">
    <property type="entry name" value="YIEGIA_cap"/>
    <property type="match status" value="1"/>
</dbReference>
<dbReference type="InterPro" id="IPR054055">
    <property type="entry name" value="YpzH"/>
</dbReference>
<dbReference type="Proteomes" id="UP000195437">
    <property type="component" value="Chromosome"/>
</dbReference>
<evidence type="ECO:0000313" key="2">
    <source>
        <dbReference type="Proteomes" id="UP000195437"/>
    </source>
</evidence>
<evidence type="ECO:0000313" key="1">
    <source>
        <dbReference type="EMBL" id="ARU63124.1"/>
    </source>
</evidence>